<feature type="non-terminal residue" evidence="1">
    <location>
        <position position="1"/>
    </location>
</feature>
<accession>A0A8J5IVZ0</accession>
<reference evidence="1" key="1">
    <citation type="submission" date="2021-01" db="EMBL/GenBank/DDBJ databases">
        <title>Phytophthora aleatoria, a newly-described species from Pinus radiata is distinct from Phytophthora cactorum isolates based on comparative genomics.</title>
        <authorList>
            <person name="Mcdougal R."/>
            <person name="Panda P."/>
            <person name="Williams N."/>
            <person name="Studholme D.J."/>
        </authorList>
    </citation>
    <scope>NUCLEOTIDE SEQUENCE</scope>
    <source>
        <strain evidence="1">NZFS 4037</strain>
    </source>
</reference>
<protein>
    <submittedName>
        <fullName evidence="1">Uncharacterized protein</fullName>
    </submittedName>
</protein>
<gene>
    <name evidence="1" type="ORF">JG688_00004883</name>
</gene>
<proteinExistence type="predicted"/>
<keyword evidence="2" id="KW-1185">Reference proteome</keyword>
<name>A0A8J5IVZ0_9STRA</name>
<evidence type="ECO:0000313" key="1">
    <source>
        <dbReference type="EMBL" id="KAG6970391.1"/>
    </source>
</evidence>
<sequence>HLHRAIGCEYVNAYNIQSLPDLKCNHDAQFVLGTGVKNIAANVIKYCFKNQNPVENQAALSLIAFAKAAQKANKISSDTSAMEQGYRLLGSMLYTVTNGQEVDVPLSALYILCNGVTHKWLHVATWLHGGSSNIGVRHTNGYTLQTIGLYASRLPIGR</sequence>
<dbReference type="EMBL" id="JAENGY010000182">
    <property type="protein sequence ID" value="KAG6970391.1"/>
    <property type="molecule type" value="Genomic_DNA"/>
</dbReference>
<organism evidence="1 2">
    <name type="scientific">Phytophthora aleatoria</name>
    <dbReference type="NCBI Taxonomy" id="2496075"/>
    <lineage>
        <taxon>Eukaryota</taxon>
        <taxon>Sar</taxon>
        <taxon>Stramenopiles</taxon>
        <taxon>Oomycota</taxon>
        <taxon>Peronosporomycetes</taxon>
        <taxon>Peronosporales</taxon>
        <taxon>Peronosporaceae</taxon>
        <taxon>Phytophthora</taxon>
    </lineage>
</organism>
<evidence type="ECO:0000313" key="2">
    <source>
        <dbReference type="Proteomes" id="UP000709295"/>
    </source>
</evidence>
<dbReference type="AlphaFoldDB" id="A0A8J5IVZ0"/>
<dbReference type="Proteomes" id="UP000709295">
    <property type="component" value="Unassembled WGS sequence"/>
</dbReference>
<comment type="caution">
    <text evidence="1">The sequence shown here is derived from an EMBL/GenBank/DDBJ whole genome shotgun (WGS) entry which is preliminary data.</text>
</comment>